<dbReference type="InterPro" id="IPR015408">
    <property type="entry name" value="Znf_Mcm10/DnaG"/>
</dbReference>
<reference evidence="10 11" key="1">
    <citation type="submission" date="2016-08" db="EMBL/GenBank/DDBJ databases">
        <title>A Parts List for Fungal Cellulosomes Revealed by Comparative Genomics.</title>
        <authorList>
            <consortium name="DOE Joint Genome Institute"/>
            <person name="Haitjema C.H."/>
            <person name="Gilmore S.P."/>
            <person name="Henske J.K."/>
            <person name="Solomon K.V."/>
            <person name="De Groot R."/>
            <person name="Kuo A."/>
            <person name="Mondo S.J."/>
            <person name="Salamov A.A."/>
            <person name="Labutti K."/>
            <person name="Zhao Z."/>
            <person name="Chiniquy J."/>
            <person name="Barry K."/>
            <person name="Brewer H.M."/>
            <person name="Purvine S.O."/>
            <person name="Wright A.T."/>
            <person name="Boxma B."/>
            <person name="Van Alen T."/>
            <person name="Hackstein J.H."/>
            <person name="Baker S.E."/>
            <person name="Grigoriev I.V."/>
            <person name="O'Malley M.A."/>
        </authorList>
    </citation>
    <scope>NUCLEOTIDE SEQUENCE [LARGE SCALE GENOMIC DNA]</scope>
    <source>
        <strain evidence="10 11">S4</strain>
    </source>
</reference>
<evidence type="ECO:0000259" key="9">
    <source>
        <dbReference type="Pfam" id="PF22379"/>
    </source>
</evidence>
<comment type="caution">
    <text evidence="10">The sequence shown here is derived from an EMBL/GenBank/DDBJ whole genome shotgun (WGS) entry which is preliminary data.</text>
</comment>
<gene>
    <name evidence="10" type="ORF">BCR32DRAFT_264057</name>
</gene>
<dbReference type="GO" id="GO:0008270">
    <property type="term" value="F:zinc ion binding"/>
    <property type="evidence" value="ECO:0007669"/>
    <property type="project" value="UniProtKB-KW"/>
</dbReference>
<comment type="similarity">
    <text evidence="2">Belongs to the MCM10 family.</text>
</comment>
<dbReference type="PANTHER" id="PTHR13454:SF11">
    <property type="entry name" value="PROTEIN MCM10 HOMOLOG"/>
    <property type="match status" value="1"/>
</dbReference>
<keyword evidence="3" id="KW-0235">DNA replication</keyword>
<name>A0A1Y1XPY6_9FUNG</name>
<keyword evidence="7" id="KW-0539">Nucleus</keyword>
<keyword evidence="5" id="KW-0863">Zinc-finger</keyword>
<evidence type="ECO:0000256" key="1">
    <source>
        <dbReference type="ARBA" id="ARBA00004123"/>
    </source>
</evidence>
<dbReference type="GO" id="GO:0006270">
    <property type="term" value="P:DNA replication initiation"/>
    <property type="evidence" value="ECO:0007669"/>
    <property type="project" value="InterPro"/>
</dbReference>
<evidence type="ECO:0000256" key="2">
    <source>
        <dbReference type="ARBA" id="ARBA00009679"/>
    </source>
</evidence>
<dbReference type="GO" id="GO:0003697">
    <property type="term" value="F:single-stranded DNA binding"/>
    <property type="evidence" value="ECO:0007669"/>
    <property type="project" value="InterPro"/>
</dbReference>
<evidence type="ECO:0000313" key="10">
    <source>
        <dbReference type="EMBL" id="ORX87819.1"/>
    </source>
</evidence>
<evidence type="ECO:0000256" key="6">
    <source>
        <dbReference type="ARBA" id="ARBA00022833"/>
    </source>
</evidence>
<dbReference type="InterPro" id="IPR055065">
    <property type="entry name" value="OB_MCM10"/>
</dbReference>
<reference evidence="10 11" key="2">
    <citation type="submission" date="2016-08" db="EMBL/GenBank/DDBJ databases">
        <title>Pervasive Adenine N6-methylation of Active Genes in Fungi.</title>
        <authorList>
            <consortium name="DOE Joint Genome Institute"/>
            <person name="Mondo S.J."/>
            <person name="Dannebaum R.O."/>
            <person name="Kuo R.C."/>
            <person name="Labutti K."/>
            <person name="Haridas S."/>
            <person name="Kuo A."/>
            <person name="Salamov A."/>
            <person name="Ahrendt S.R."/>
            <person name="Lipzen A."/>
            <person name="Sullivan W."/>
            <person name="Andreopoulos W.B."/>
            <person name="Clum A."/>
            <person name="Lindquist E."/>
            <person name="Daum C."/>
            <person name="Ramamoorthy G.K."/>
            <person name="Gryganskyi A."/>
            <person name="Culley D."/>
            <person name="Magnuson J.K."/>
            <person name="James T.Y."/>
            <person name="O'Malley M.A."/>
            <person name="Stajich J.E."/>
            <person name="Spatafora J.W."/>
            <person name="Visel A."/>
            <person name="Grigoriev I.V."/>
        </authorList>
    </citation>
    <scope>NUCLEOTIDE SEQUENCE [LARGE SCALE GENOMIC DNA]</scope>
    <source>
        <strain evidence="10 11">S4</strain>
    </source>
</reference>
<dbReference type="STRING" id="1754192.A0A1Y1XPY6"/>
<dbReference type="PANTHER" id="PTHR13454">
    <property type="entry name" value="PROTEIN MCM10 HOMOLOG"/>
    <property type="match status" value="1"/>
</dbReference>
<comment type="subcellular location">
    <subcellularLocation>
        <location evidence="1">Nucleus</location>
    </subcellularLocation>
</comment>
<sequence>MDVKYKVNDKIELELRSELRKWHRSNTPSHIYCKEADISPPILGITLGDFFNFKTIEAPIKPKNDLKHDKYDILTMPINNHSIENKLENNNTFKEKKSTEVKNYTNIIVEKKESPAVQFIQNSYSSYTSRKNPINYSKDKGVKINESNNSNIVIENNSKLRITALSEKYNILMNNLMSVPYIPLHSIKRRDDPGKWYTIGIMVGKSSLKKTVKGDNYAMIQIGNLKDIITNIFIFGNNIEKIKDKQIGQVLAICHAKTMIPAEKDSSIALNIDKESQIYTLGKSVDLCFCKEKKKNGRLCNIPLDRRESEICEYHIVEKYKQFKNKRQEFANGNFRFQMEQNNHNSIKKSVSGTYKFKDSTISTFNGNLKLSQFNKFDKKPHISEEDNKFLERLKQNNSYGIHLLKRIGVNSKLSEINRNTDKKKEEKLLNIHPPEALLKMGIRAPINKSLKNKVDSLKLENNFKKEKEIVLDFNDDKNILNSNNKREIKISFLSDEENEEEEKNHFKKFLEMKM</sequence>
<dbReference type="Pfam" id="PF09329">
    <property type="entry name" value="zf-primase"/>
    <property type="match status" value="1"/>
</dbReference>
<keyword evidence="11" id="KW-1185">Reference proteome</keyword>
<evidence type="ECO:0000256" key="3">
    <source>
        <dbReference type="ARBA" id="ARBA00022705"/>
    </source>
</evidence>
<dbReference type="GO" id="GO:0003688">
    <property type="term" value="F:DNA replication origin binding"/>
    <property type="evidence" value="ECO:0007669"/>
    <property type="project" value="TreeGrafter"/>
</dbReference>
<dbReference type="Proteomes" id="UP000193944">
    <property type="component" value="Unassembled WGS sequence"/>
</dbReference>
<feature type="domain" description="MCM10 OB-fold" evidence="9">
    <location>
        <begin position="169"/>
        <end position="278"/>
    </location>
</feature>
<evidence type="ECO:0000313" key="11">
    <source>
        <dbReference type="Proteomes" id="UP000193944"/>
    </source>
</evidence>
<dbReference type="EMBL" id="MCFG01000005">
    <property type="protein sequence ID" value="ORX87819.1"/>
    <property type="molecule type" value="Genomic_DNA"/>
</dbReference>
<evidence type="ECO:0000259" key="8">
    <source>
        <dbReference type="Pfam" id="PF09329"/>
    </source>
</evidence>
<dbReference type="AlphaFoldDB" id="A0A1Y1XPY6"/>
<feature type="domain" description="Zinc finger Mcm10/DnaG-type" evidence="8">
    <location>
        <begin position="282"/>
        <end position="327"/>
    </location>
</feature>
<dbReference type="InterPro" id="IPR040184">
    <property type="entry name" value="Mcm10"/>
</dbReference>
<keyword evidence="4" id="KW-0479">Metal-binding</keyword>
<dbReference type="GO" id="GO:0043596">
    <property type="term" value="C:nuclear replication fork"/>
    <property type="evidence" value="ECO:0007669"/>
    <property type="project" value="TreeGrafter"/>
</dbReference>
<protein>
    <submittedName>
        <fullName evidence="10">Uncharacterized protein</fullName>
    </submittedName>
</protein>
<dbReference type="InterPro" id="IPR012340">
    <property type="entry name" value="NA-bd_OB-fold"/>
</dbReference>
<organism evidence="10 11">
    <name type="scientific">Anaeromyces robustus</name>
    <dbReference type="NCBI Taxonomy" id="1754192"/>
    <lineage>
        <taxon>Eukaryota</taxon>
        <taxon>Fungi</taxon>
        <taxon>Fungi incertae sedis</taxon>
        <taxon>Chytridiomycota</taxon>
        <taxon>Chytridiomycota incertae sedis</taxon>
        <taxon>Neocallimastigomycetes</taxon>
        <taxon>Neocallimastigales</taxon>
        <taxon>Neocallimastigaceae</taxon>
        <taxon>Anaeromyces</taxon>
    </lineage>
</organism>
<evidence type="ECO:0000256" key="7">
    <source>
        <dbReference type="ARBA" id="ARBA00023242"/>
    </source>
</evidence>
<proteinExistence type="inferred from homology"/>
<accession>A0A1Y1XPY6</accession>
<dbReference type="Gene3D" id="2.40.50.140">
    <property type="entry name" value="Nucleic acid-binding proteins"/>
    <property type="match status" value="1"/>
</dbReference>
<keyword evidence="6" id="KW-0862">Zinc</keyword>
<evidence type="ECO:0000256" key="5">
    <source>
        <dbReference type="ARBA" id="ARBA00022771"/>
    </source>
</evidence>
<dbReference type="Pfam" id="PF22379">
    <property type="entry name" value="OB_MCM10"/>
    <property type="match status" value="1"/>
</dbReference>
<evidence type="ECO:0000256" key="4">
    <source>
        <dbReference type="ARBA" id="ARBA00022723"/>
    </source>
</evidence>
<dbReference type="OrthoDB" id="273123at2759"/>